<accession>A0A8F2XWM9</accession>
<organism evidence="1 2">
    <name type="scientific">Vibrio phage vB_VpP_BT-1011</name>
    <dbReference type="NCBI Taxonomy" id="2799672"/>
    <lineage>
        <taxon>Viruses</taxon>
        <taxon>Duplodnaviria</taxon>
        <taxon>Heunggongvirae</taxon>
        <taxon>Uroviricota</taxon>
        <taxon>Caudoviricetes</taxon>
        <taxon>Tieomvirus</taxon>
        <taxon>Tieomvirus BT1011</taxon>
    </lineage>
</organism>
<reference evidence="1" key="1">
    <citation type="submission" date="2020-09" db="EMBL/GenBank/DDBJ databases">
        <authorList>
            <person name="Gao C."/>
            <person name="Qiu Z."/>
        </authorList>
    </citation>
    <scope>NUCLEOTIDE SEQUENCE</scope>
</reference>
<protein>
    <recommendedName>
        <fullName evidence="3">Neck protein</fullName>
    </recommendedName>
</protein>
<dbReference type="EMBL" id="MW009675">
    <property type="protein sequence ID" value="QWX10268.1"/>
    <property type="molecule type" value="Genomic_DNA"/>
</dbReference>
<evidence type="ECO:0000313" key="1">
    <source>
        <dbReference type="EMBL" id="QWX10268.1"/>
    </source>
</evidence>
<sequence length="184" mass="19505">MGKVSANLDNLKALQQRLKSTDRKELQVGWFEGARYDDATPVAGVAALQEFGAPSRSIPPRPFFRPTIADKSKNWSELVADGTKAMLSGKVTYDQVMNGLGLQVVGDVQKTIATENYPALSPITLALRNLRDEGYQVGGKLIGAVAGAIANGETGSGQLGQPSANTTPLNDTGYMIATLTHEVS</sequence>
<dbReference type="Proteomes" id="UP000683424">
    <property type="component" value="Segment"/>
</dbReference>
<evidence type="ECO:0000313" key="2">
    <source>
        <dbReference type="Proteomes" id="UP000683424"/>
    </source>
</evidence>
<proteinExistence type="predicted"/>
<gene>
    <name evidence="1" type="ORF">vBVpPBT1011_0069</name>
</gene>
<name>A0A8F2XWM9_9CAUD</name>
<evidence type="ECO:0008006" key="3">
    <source>
        <dbReference type="Google" id="ProtNLM"/>
    </source>
</evidence>
<keyword evidence="2" id="KW-1185">Reference proteome</keyword>